<organism evidence="1 2">
    <name type="scientific">Bacteriovorax antarcticus</name>
    <dbReference type="NCBI Taxonomy" id="3088717"/>
    <lineage>
        <taxon>Bacteria</taxon>
        <taxon>Pseudomonadati</taxon>
        <taxon>Bdellovibrionota</taxon>
        <taxon>Bacteriovoracia</taxon>
        <taxon>Bacteriovoracales</taxon>
        <taxon>Bacteriovoracaceae</taxon>
        <taxon>Bacteriovorax</taxon>
    </lineage>
</organism>
<keyword evidence="2" id="KW-1185">Reference proteome</keyword>
<name>A0ABU5W1G5_9BACT</name>
<dbReference type="Pfam" id="PF09650">
    <property type="entry name" value="PHA_gran_rgn"/>
    <property type="match status" value="1"/>
</dbReference>
<reference evidence="1 2" key="1">
    <citation type="submission" date="2023-11" db="EMBL/GenBank/DDBJ databases">
        <title>A Novel Polar Bacteriovorax (B. antarcticus) Isolated from the Biocrust in Antarctica.</title>
        <authorList>
            <person name="Mun W."/>
            <person name="Choi S.Y."/>
            <person name="Mitchell R.J."/>
        </authorList>
    </citation>
    <scope>NUCLEOTIDE SEQUENCE [LARGE SCALE GENOMIC DNA]</scope>
    <source>
        <strain evidence="1 2">PP10</strain>
    </source>
</reference>
<protein>
    <submittedName>
        <fullName evidence="1">Polyhydroxyalkanoic acid system family protein</fullName>
    </submittedName>
</protein>
<dbReference type="EMBL" id="JAYGJQ010000003">
    <property type="protein sequence ID" value="MEA9358100.1"/>
    <property type="molecule type" value="Genomic_DNA"/>
</dbReference>
<evidence type="ECO:0000313" key="2">
    <source>
        <dbReference type="Proteomes" id="UP001302274"/>
    </source>
</evidence>
<accession>A0ABU5W1G5</accession>
<proteinExistence type="predicted"/>
<dbReference type="Proteomes" id="UP001302274">
    <property type="component" value="Unassembled WGS sequence"/>
</dbReference>
<sequence length="94" mass="10765">MSLKIDYKQITDADQAYAKVKELITPEYIAKFQVKADINYDDVKKQVTAKGSGFKLDLCFLEKHCEVDLDLSFLLKPLKGKILEKIEGQIKKNL</sequence>
<comment type="caution">
    <text evidence="1">The sequence shown here is derived from an EMBL/GenBank/DDBJ whole genome shotgun (WGS) entry which is preliminary data.</text>
</comment>
<dbReference type="InterPro" id="IPR013433">
    <property type="entry name" value="PHA_gran_rgn"/>
</dbReference>
<evidence type="ECO:0000313" key="1">
    <source>
        <dbReference type="EMBL" id="MEA9358100.1"/>
    </source>
</evidence>
<gene>
    <name evidence="1" type="ORF">SHI21_17840</name>
</gene>
<dbReference type="RefSeq" id="WP_323578368.1">
    <property type="nucleotide sequence ID" value="NZ_JAYGJQ010000003.1"/>
</dbReference>